<dbReference type="PANTHER" id="PTHR42085:SF1">
    <property type="entry name" value="F-BOX DOMAIN-CONTAINING PROTEIN"/>
    <property type="match status" value="1"/>
</dbReference>
<sequence>MALQGRQDAAYLRSLPFDQRLARMTLASINPGPDGVESMSQCQCDTTVYEVKEHHIFYDDFKLLRTGAPSSPTTASPLLALPKKVRQKIYAYVVTYPEPIPIREHAVTNTKLHSNTIVRRSWFFCPPLVRTCRKAEKDAAPLFYANNSFKAELTDGDTKTLLAWLSNTNRAYLVLVPELIISLDPRSFFDVESLRTQLDRDGRTVTATAILSKTITESGIGADRIFMVSPADMKHLAKDAGLLGGGVKDVEKLRDQWFDDLQGWLDYDEYEGLTVGEAAGYKLVTGKMQGLLREQ</sequence>
<gene>
    <name evidence="1" type="ORF">LTR36_006912</name>
</gene>
<dbReference type="InterPro" id="IPR038883">
    <property type="entry name" value="AN11006-like"/>
</dbReference>
<dbReference type="EMBL" id="JAVFHQ010000043">
    <property type="protein sequence ID" value="KAK4542259.1"/>
    <property type="molecule type" value="Genomic_DNA"/>
</dbReference>
<keyword evidence="2" id="KW-1185">Reference proteome</keyword>
<accession>A0AAV9JB48</accession>
<reference evidence="1 2" key="1">
    <citation type="submission" date="2021-11" db="EMBL/GenBank/DDBJ databases">
        <title>Black yeast isolated from Biological Soil Crust.</title>
        <authorList>
            <person name="Kurbessoian T."/>
        </authorList>
    </citation>
    <scope>NUCLEOTIDE SEQUENCE [LARGE SCALE GENOMIC DNA]</scope>
    <source>
        <strain evidence="1 2">CCFEE 5522</strain>
    </source>
</reference>
<proteinExistence type="predicted"/>
<dbReference type="AlphaFoldDB" id="A0AAV9JB48"/>
<evidence type="ECO:0000313" key="1">
    <source>
        <dbReference type="EMBL" id="KAK4542259.1"/>
    </source>
</evidence>
<comment type="caution">
    <text evidence="1">The sequence shown here is derived from an EMBL/GenBank/DDBJ whole genome shotgun (WGS) entry which is preliminary data.</text>
</comment>
<dbReference type="Proteomes" id="UP001324427">
    <property type="component" value="Unassembled WGS sequence"/>
</dbReference>
<evidence type="ECO:0000313" key="2">
    <source>
        <dbReference type="Proteomes" id="UP001324427"/>
    </source>
</evidence>
<protein>
    <submittedName>
        <fullName evidence="1">Uncharacterized protein</fullName>
    </submittedName>
</protein>
<organism evidence="1 2">
    <name type="scientific">Oleoguttula mirabilis</name>
    <dbReference type="NCBI Taxonomy" id="1507867"/>
    <lineage>
        <taxon>Eukaryota</taxon>
        <taxon>Fungi</taxon>
        <taxon>Dikarya</taxon>
        <taxon>Ascomycota</taxon>
        <taxon>Pezizomycotina</taxon>
        <taxon>Dothideomycetes</taxon>
        <taxon>Dothideomycetidae</taxon>
        <taxon>Mycosphaerellales</taxon>
        <taxon>Teratosphaeriaceae</taxon>
        <taxon>Oleoguttula</taxon>
    </lineage>
</organism>
<name>A0AAV9JB48_9PEZI</name>
<dbReference type="PANTHER" id="PTHR42085">
    <property type="entry name" value="F-BOX DOMAIN-CONTAINING PROTEIN"/>
    <property type="match status" value="1"/>
</dbReference>